<sequence length="56" mass="5849">MKPLEIAVMGAGLIGRRDATPLVSGREGLATLRVVEAMKRSASAGKMIHLSESLAT</sequence>
<protein>
    <submittedName>
        <fullName evidence="1">Dehydrogenase</fullName>
    </submittedName>
</protein>
<comment type="caution">
    <text evidence="1">The sequence shown here is derived from an EMBL/GenBank/DDBJ whole genome shotgun (WGS) entry which is preliminary data.</text>
</comment>
<dbReference type="Proteomes" id="UP000538507">
    <property type="component" value="Unassembled WGS sequence"/>
</dbReference>
<organism evidence="1 2">
    <name type="scientific">Rhizobium leguminosarum</name>
    <dbReference type="NCBI Taxonomy" id="384"/>
    <lineage>
        <taxon>Bacteria</taxon>
        <taxon>Pseudomonadati</taxon>
        <taxon>Pseudomonadota</taxon>
        <taxon>Alphaproteobacteria</taxon>
        <taxon>Hyphomicrobiales</taxon>
        <taxon>Rhizobiaceae</taxon>
        <taxon>Rhizobium/Agrobacterium group</taxon>
        <taxon>Rhizobium</taxon>
    </lineage>
</organism>
<evidence type="ECO:0000313" key="2">
    <source>
        <dbReference type="Proteomes" id="UP000538507"/>
    </source>
</evidence>
<evidence type="ECO:0000313" key="1">
    <source>
        <dbReference type="EMBL" id="MBB4292155.1"/>
    </source>
</evidence>
<gene>
    <name evidence="1" type="ORF">GGE16_004231</name>
</gene>
<dbReference type="Gene3D" id="3.30.360.10">
    <property type="entry name" value="Dihydrodipicolinate Reductase, domain 2"/>
    <property type="match status" value="1"/>
</dbReference>
<dbReference type="AlphaFoldDB" id="A0AAE2MMZ6"/>
<proteinExistence type="predicted"/>
<accession>A0AAE2MMZ6</accession>
<name>A0AAE2MMZ6_RHILE</name>
<dbReference type="EMBL" id="JACIGO010000005">
    <property type="protein sequence ID" value="MBB4292155.1"/>
    <property type="molecule type" value="Genomic_DNA"/>
</dbReference>
<reference evidence="1 2" key="1">
    <citation type="submission" date="2020-08" db="EMBL/GenBank/DDBJ databases">
        <title>Genomic Encyclopedia of Type Strains, Phase IV (KMG-V): Genome sequencing to study the core and pangenomes of soil and plant-associated prokaryotes.</title>
        <authorList>
            <person name="Whitman W."/>
        </authorList>
    </citation>
    <scope>NUCLEOTIDE SEQUENCE [LARGE SCALE GENOMIC DNA]</scope>
    <source>
        <strain evidence="1 2">SEMIA 415</strain>
    </source>
</reference>